<protein>
    <submittedName>
        <fullName evidence="1">Uncharacterized protein</fullName>
    </submittedName>
</protein>
<evidence type="ECO:0000313" key="1">
    <source>
        <dbReference type="EMBL" id="PRQ09073.1"/>
    </source>
</evidence>
<comment type="caution">
    <text evidence="1">The sequence shown here is derived from an EMBL/GenBank/DDBJ whole genome shotgun (WGS) entry which is preliminary data.</text>
</comment>
<sequence length="165" mass="18381">MHWLLRLFTRERDPQPRRVDELLEIGDRVELVGRVESLGELHSPLDHEPAVVIRYRGRPTARIDRQTPFADMGTGIEAHQALAFVLRDSSGTALIELDAGVDVGEIHQRLLGTYGAALELDVELVRPGDRVRVQGRVRERTDGGSPHRREAWAAVVVAESVALAE</sequence>
<dbReference type="RefSeq" id="WP_106088115.1">
    <property type="nucleotide sequence ID" value="NZ_PVNL01000030.1"/>
</dbReference>
<gene>
    <name evidence="1" type="ORF">ENSA7_10630</name>
</gene>
<accession>A0A2S9YVG0</accession>
<dbReference type="AlphaFoldDB" id="A0A2S9YVG0"/>
<proteinExistence type="predicted"/>
<dbReference type="Proteomes" id="UP000238823">
    <property type="component" value="Unassembled WGS sequence"/>
</dbReference>
<name>A0A2S9YVG0_9BACT</name>
<evidence type="ECO:0000313" key="2">
    <source>
        <dbReference type="Proteomes" id="UP000238823"/>
    </source>
</evidence>
<dbReference type="EMBL" id="PVNL01000030">
    <property type="protein sequence ID" value="PRQ09073.1"/>
    <property type="molecule type" value="Genomic_DNA"/>
</dbReference>
<organism evidence="1 2">
    <name type="scientific">Enhygromyxa salina</name>
    <dbReference type="NCBI Taxonomy" id="215803"/>
    <lineage>
        <taxon>Bacteria</taxon>
        <taxon>Pseudomonadati</taxon>
        <taxon>Myxococcota</taxon>
        <taxon>Polyangia</taxon>
        <taxon>Nannocystales</taxon>
        <taxon>Nannocystaceae</taxon>
        <taxon>Enhygromyxa</taxon>
    </lineage>
</organism>
<dbReference type="OrthoDB" id="5532577at2"/>
<reference evidence="1 2" key="1">
    <citation type="submission" date="2018-03" db="EMBL/GenBank/DDBJ databases">
        <title>Draft Genome Sequences of the Obligatory Marine Myxobacteria Enhygromyxa salina SWB007.</title>
        <authorList>
            <person name="Poehlein A."/>
            <person name="Moghaddam J.A."/>
            <person name="Harms H."/>
            <person name="Alanjari M."/>
            <person name="Koenig G.M."/>
            <person name="Daniel R."/>
            <person name="Schaeberle T.F."/>
        </authorList>
    </citation>
    <scope>NUCLEOTIDE SEQUENCE [LARGE SCALE GENOMIC DNA]</scope>
    <source>
        <strain evidence="1 2">SWB007</strain>
    </source>
</reference>